<dbReference type="InterPro" id="IPR036388">
    <property type="entry name" value="WH-like_DNA-bd_sf"/>
</dbReference>
<dbReference type="AlphaFoldDB" id="A0A934R9X4"/>
<organism evidence="2 3">
    <name type="scientific">Luteolibacter yonseiensis</name>
    <dbReference type="NCBI Taxonomy" id="1144680"/>
    <lineage>
        <taxon>Bacteria</taxon>
        <taxon>Pseudomonadati</taxon>
        <taxon>Verrucomicrobiota</taxon>
        <taxon>Verrucomicrobiia</taxon>
        <taxon>Verrucomicrobiales</taxon>
        <taxon>Verrucomicrobiaceae</taxon>
        <taxon>Luteolibacter</taxon>
    </lineage>
</organism>
<dbReference type="InterPro" id="IPR016032">
    <property type="entry name" value="Sig_transdc_resp-reg_C-effctor"/>
</dbReference>
<dbReference type="PROSITE" id="PS50043">
    <property type="entry name" value="HTH_LUXR_2"/>
    <property type="match status" value="1"/>
</dbReference>
<dbReference type="SUPFAM" id="SSF46894">
    <property type="entry name" value="C-terminal effector domain of the bipartite response regulators"/>
    <property type="match status" value="1"/>
</dbReference>
<dbReference type="GO" id="GO:0003677">
    <property type="term" value="F:DNA binding"/>
    <property type="evidence" value="ECO:0007669"/>
    <property type="project" value="InterPro"/>
</dbReference>
<feature type="domain" description="HTH luxR-type" evidence="1">
    <location>
        <begin position="167"/>
        <end position="231"/>
    </location>
</feature>
<dbReference type="Pfam" id="PF00196">
    <property type="entry name" value="GerE"/>
    <property type="match status" value="1"/>
</dbReference>
<dbReference type="EMBL" id="JAENIK010000013">
    <property type="protein sequence ID" value="MBK1818190.1"/>
    <property type="molecule type" value="Genomic_DNA"/>
</dbReference>
<dbReference type="InterPro" id="IPR000792">
    <property type="entry name" value="Tscrpt_reg_LuxR_C"/>
</dbReference>
<keyword evidence="3" id="KW-1185">Reference proteome</keyword>
<evidence type="ECO:0000259" key="1">
    <source>
        <dbReference type="PROSITE" id="PS50043"/>
    </source>
</evidence>
<comment type="caution">
    <text evidence="2">The sequence shown here is derived from an EMBL/GenBank/DDBJ whole genome shotgun (WGS) entry which is preliminary data.</text>
</comment>
<accession>A0A934R9X4</accession>
<evidence type="ECO:0000313" key="2">
    <source>
        <dbReference type="EMBL" id="MBK1818190.1"/>
    </source>
</evidence>
<gene>
    <name evidence="2" type="ORF">JIN84_21380</name>
</gene>
<reference evidence="2" key="1">
    <citation type="submission" date="2021-01" db="EMBL/GenBank/DDBJ databases">
        <title>Modified the classification status of verrucomicrobia.</title>
        <authorList>
            <person name="Feng X."/>
        </authorList>
    </citation>
    <scope>NUCLEOTIDE SEQUENCE</scope>
    <source>
        <strain evidence="2">JCM 18052</strain>
    </source>
</reference>
<protein>
    <submittedName>
        <fullName evidence="2">Helix-turn-helix transcriptional regulator</fullName>
    </submittedName>
</protein>
<dbReference type="SMART" id="SM00421">
    <property type="entry name" value="HTH_LUXR"/>
    <property type="match status" value="1"/>
</dbReference>
<sequence>MATHFQADNIRWLAAIRVFKGAHARRDKLLGWRARAIYSLVPDPKSYDDLIAWWFQRHNKIDPDFQIGLATHANIAGAGTFRVHQLRDGWIPFDEFSRSDHYRLHYTELGIVDRVWVTFPLNDDAESIFLLDRNREPYFSQEEIATATTLLRGIHGFHRQLLLSKGLTIAEAPLSPTARRIVSKLLTGMSEKEIAAAMGQSANTTHKYIKSIYEQFGVQSRAGLMALWLGE</sequence>
<evidence type="ECO:0000313" key="3">
    <source>
        <dbReference type="Proteomes" id="UP000600139"/>
    </source>
</evidence>
<dbReference type="RefSeq" id="WP_200353139.1">
    <property type="nucleotide sequence ID" value="NZ_BAABHZ010000002.1"/>
</dbReference>
<name>A0A934R9X4_9BACT</name>
<dbReference type="CDD" id="cd06170">
    <property type="entry name" value="LuxR_C_like"/>
    <property type="match status" value="1"/>
</dbReference>
<dbReference type="Proteomes" id="UP000600139">
    <property type="component" value="Unassembled WGS sequence"/>
</dbReference>
<dbReference type="Gene3D" id="1.10.10.10">
    <property type="entry name" value="Winged helix-like DNA-binding domain superfamily/Winged helix DNA-binding domain"/>
    <property type="match status" value="1"/>
</dbReference>
<dbReference type="GO" id="GO:0006355">
    <property type="term" value="P:regulation of DNA-templated transcription"/>
    <property type="evidence" value="ECO:0007669"/>
    <property type="project" value="InterPro"/>
</dbReference>
<proteinExistence type="predicted"/>